<dbReference type="InterPro" id="IPR012676">
    <property type="entry name" value="TGS-like"/>
</dbReference>
<gene>
    <name evidence="3" type="ORF">FDQ92_02085</name>
</gene>
<dbReference type="GO" id="GO:0005886">
    <property type="term" value="C:plasma membrane"/>
    <property type="evidence" value="ECO:0007669"/>
    <property type="project" value="TreeGrafter"/>
</dbReference>
<dbReference type="RefSeq" id="WP_137423063.1">
    <property type="nucleotide sequence ID" value="NZ_CP040098.1"/>
</dbReference>
<proteinExistence type="inferred from homology"/>
<feature type="domain" description="TGS" evidence="2">
    <location>
        <begin position="393"/>
        <end position="454"/>
    </location>
</feature>
<accession>A0A4P8L0F1</accession>
<dbReference type="FunFam" id="3.10.20.30:FF:000002">
    <property type="entry name" value="GTP pyrophosphokinase (RelA/SpoT)"/>
    <property type="match status" value="1"/>
</dbReference>
<dbReference type="SUPFAM" id="SSF109604">
    <property type="entry name" value="HD-domain/PDEase-like"/>
    <property type="match status" value="1"/>
</dbReference>
<dbReference type="PANTHER" id="PTHR21262">
    <property type="entry name" value="GUANOSINE-3',5'-BIS DIPHOSPHATE 3'-PYROPHOSPHOHYDROLASE"/>
    <property type="match status" value="1"/>
</dbReference>
<dbReference type="InterPro" id="IPR043519">
    <property type="entry name" value="NT_sf"/>
</dbReference>
<dbReference type="InterPro" id="IPR007685">
    <property type="entry name" value="RelA_SpoT"/>
</dbReference>
<dbReference type="Gene3D" id="1.10.3210.10">
    <property type="entry name" value="Hypothetical protein af1432"/>
    <property type="match status" value="1"/>
</dbReference>
<sequence>MYQPLTIKDRGEFDLDGFRARMASYLGGREEGNRIFFDALEFAHSLHAGQKRKSGAPYISHPCAVAEIIICEFSLRDPELVAAAVLHDVLEDVPSVTFEHLASRFGTAVAELVDGCTKLTRYHRDKAALKDLTHSKILLTASRRLGILIIKLADRLHNLRTLHYLPKAKRQRIAQETIEVYAPLAAKLNIFPLKRELYHLALSYLYPKKSKKILNLTRELHGDPAVLELQRKIRDALASLSVKTDVRCRVKGLGAYYNPGNRTLRLSNAESRVDFTVVVRSEDILNCYGALGSLNRVFPPIPRTLRDFIATPKNNGYMSLHTRIHFRGENYLIKIRTPEMDERCRTGILAYWEDPEKITEDYLHEISDFLRTIGEYGGAGPQRKALLQLSESEEITVYTPVGDALTFPKGSIVLDFAYKIHSDLGDHCRGAMVNNERAELTQPLKDGDTVEVLTSPESLGVYPELEDLCRTPKARAAVNKALSRKRMQHAQRIGKEVLDQELMRHGFPGEVLNQEENVQLVLEVLNVKDLGDLFARIGQDLLSPHAFLYYFKDVGLKTGDQERAPTHLEAVHRRNVILVGEPDPVIHKFARCCRPYPGQEGVVATLSERGVTFHRPTCEDLSERHGLPPQSLLDVVWVKGEPWPQPMVFQVRAILPTRSALFAALGKIPAGMHVTHLECRMDQPAPLLLNLEAVLRSFEEARRLFECFPEGSAVVENFGRAS</sequence>
<dbReference type="CDD" id="cd05399">
    <property type="entry name" value="NT_Rel-Spo_like"/>
    <property type="match status" value="1"/>
</dbReference>
<dbReference type="SUPFAM" id="SSF81271">
    <property type="entry name" value="TGS-like"/>
    <property type="match status" value="1"/>
</dbReference>
<protein>
    <submittedName>
        <fullName evidence="3">Bifunctional (P)ppGpp synthetase/guanosine-3',5'-bis(Diphosphate) 3'-pyrophosphohydrolase</fullName>
    </submittedName>
</protein>
<dbReference type="SMART" id="SM00954">
    <property type="entry name" value="RelA_SpoT"/>
    <property type="match status" value="1"/>
</dbReference>
<dbReference type="PROSITE" id="PS51880">
    <property type="entry name" value="TGS"/>
    <property type="match status" value="1"/>
</dbReference>
<reference evidence="3 4" key="2">
    <citation type="submission" date="2019-05" db="EMBL/GenBank/DDBJ databases">
        <authorList>
            <person name="Suflita J.M."/>
            <person name="Marks C.R."/>
        </authorList>
    </citation>
    <scope>NUCLEOTIDE SEQUENCE [LARGE SCALE GENOMIC DNA]</scope>
    <source>
        <strain evidence="3 4">ALDC</strain>
    </source>
</reference>
<reference evidence="3 4" key="1">
    <citation type="submission" date="2019-05" db="EMBL/GenBank/DDBJ databases">
        <title>The Complete Genome Sequence of the n-alkane-degrading Desulfoglaeba alkanexedens ALDC reveals multiple alkylsuccinate synthase gene clusters.</title>
        <authorList>
            <person name="Callaghan A.V."/>
            <person name="Davidova I.A."/>
            <person name="Duncan K.E."/>
            <person name="Morris B."/>
            <person name="McInerney M.J."/>
        </authorList>
    </citation>
    <scope>NUCLEOTIDE SEQUENCE [LARGE SCALE GENOMIC DNA]</scope>
    <source>
        <strain evidence="3 4">ALDC</strain>
    </source>
</reference>
<name>A0A4P8L0F1_9BACT</name>
<evidence type="ECO:0000313" key="3">
    <source>
        <dbReference type="EMBL" id="QCQ21094.1"/>
    </source>
</evidence>
<organism evidence="3 4">
    <name type="scientific">Desulfoglaeba alkanexedens ALDC</name>
    <dbReference type="NCBI Taxonomy" id="980445"/>
    <lineage>
        <taxon>Bacteria</taxon>
        <taxon>Pseudomonadati</taxon>
        <taxon>Thermodesulfobacteriota</taxon>
        <taxon>Syntrophobacteria</taxon>
        <taxon>Syntrophobacterales</taxon>
        <taxon>Syntrophobacteraceae</taxon>
        <taxon>Desulfoglaeba</taxon>
    </lineage>
</organism>
<dbReference type="Pfam" id="PF13328">
    <property type="entry name" value="HD_4"/>
    <property type="match status" value="1"/>
</dbReference>
<comment type="similarity">
    <text evidence="1">Belongs to the RelA/SpoT family.</text>
</comment>
<keyword evidence="4" id="KW-1185">Reference proteome</keyword>
<dbReference type="SMART" id="SM00471">
    <property type="entry name" value="HDc"/>
    <property type="match status" value="1"/>
</dbReference>
<dbReference type="OrthoDB" id="9805041at2"/>
<dbReference type="GO" id="GO:0015969">
    <property type="term" value="P:guanosine tetraphosphate metabolic process"/>
    <property type="evidence" value="ECO:0007669"/>
    <property type="project" value="InterPro"/>
</dbReference>
<dbReference type="Proteomes" id="UP000298602">
    <property type="component" value="Chromosome"/>
</dbReference>
<dbReference type="Gene3D" id="3.10.20.30">
    <property type="match status" value="1"/>
</dbReference>
<dbReference type="Pfam" id="PF02824">
    <property type="entry name" value="TGS"/>
    <property type="match status" value="1"/>
</dbReference>
<dbReference type="PANTHER" id="PTHR21262:SF31">
    <property type="entry name" value="GTP PYROPHOSPHOKINASE"/>
    <property type="match status" value="1"/>
</dbReference>
<dbReference type="CDD" id="cd00077">
    <property type="entry name" value="HDc"/>
    <property type="match status" value="1"/>
</dbReference>
<dbReference type="GO" id="GO:0008728">
    <property type="term" value="F:GTP diphosphokinase activity"/>
    <property type="evidence" value="ECO:0007669"/>
    <property type="project" value="TreeGrafter"/>
</dbReference>
<keyword evidence="3" id="KW-0378">Hydrolase</keyword>
<dbReference type="Gene3D" id="3.30.460.10">
    <property type="entry name" value="Beta Polymerase, domain 2"/>
    <property type="match status" value="1"/>
</dbReference>
<dbReference type="InterPro" id="IPR003607">
    <property type="entry name" value="HD/PDEase_dom"/>
</dbReference>
<dbReference type="GO" id="GO:0008893">
    <property type="term" value="F:guanosine-3',5'-bis(diphosphate) 3'-diphosphatase activity"/>
    <property type="evidence" value="ECO:0007669"/>
    <property type="project" value="TreeGrafter"/>
</dbReference>
<evidence type="ECO:0000256" key="1">
    <source>
        <dbReference type="ARBA" id="ARBA00007476"/>
    </source>
</evidence>
<evidence type="ECO:0000313" key="4">
    <source>
        <dbReference type="Proteomes" id="UP000298602"/>
    </source>
</evidence>
<dbReference type="Pfam" id="PF19296">
    <property type="entry name" value="RelA_AH_RIS"/>
    <property type="match status" value="1"/>
</dbReference>
<dbReference type="Pfam" id="PF04607">
    <property type="entry name" value="RelA_SpoT"/>
    <property type="match status" value="1"/>
</dbReference>
<dbReference type="InterPro" id="IPR004095">
    <property type="entry name" value="TGS"/>
</dbReference>
<dbReference type="CDD" id="cd01668">
    <property type="entry name" value="TGS_RSH"/>
    <property type="match status" value="1"/>
</dbReference>
<dbReference type="GO" id="GO:0042594">
    <property type="term" value="P:response to starvation"/>
    <property type="evidence" value="ECO:0007669"/>
    <property type="project" value="TreeGrafter"/>
</dbReference>
<dbReference type="KEGG" id="dax:FDQ92_02085"/>
<dbReference type="InterPro" id="IPR012675">
    <property type="entry name" value="Beta-grasp_dom_sf"/>
</dbReference>
<dbReference type="InterPro" id="IPR033655">
    <property type="entry name" value="TGS_RelA/SpoT"/>
</dbReference>
<dbReference type="EMBL" id="CP040098">
    <property type="protein sequence ID" value="QCQ21094.1"/>
    <property type="molecule type" value="Genomic_DNA"/>
</dbReference>
<dbReference type="SUPFAM" id="SSF81301">
    <property type="entry name" value="Nucleotidyltransferase"/>
    <property type="match status" value="1"/>
</dbReference>
<dbReference type="AlphaFoldDB" id="A0A4P8L0F1"/>
<dbReference type="InterPro" id="IPR045600">
    <property type="entry name" value="RelA/SpoT_AH_RIS"/>
</dbReference>
<evidence type="ECO:0000259" key="2">
    <source>
        <dbReference type="PROSITE" id="PS51880"/>
    </source>
</evidence>